<reference evidence="3" key="1">
    <citation type="submission" date="2016-09" db="EMBL/GenBank/DDBJ databases">
        <title>Streptomyces puniciscabiei strain:TW1S1 Genome sequencing and assembly.</title>
        <authorList>
            <person name="Kim M.-K."/>
            <person name="Kim S.B."/>
        </authorList>
    </citation>
    <scope>NUCLEOTIDE SEQUENCE [LARGE SCALE GENOMIC DNA]</scope>
    <source>
        <strain evidence="3">TW1S1</strain>
    </source>
</reference>
<proteinExistence type="predicted"/>
<keyword evidence="3" id="KW-1185">Reference proteome</keyword>
<evidence type="ECO:0000313" key="3">
    <source>
        <dbReference type="Proteomes" id="UP000094960"/>
    </source>
</evidence>
<dbReference type="SUPFAM" id="SSF140931">
    <property type="entry name" value="Fic-like"/>
    <property type="match status" value="1"/>
</dbReference>
<dbReference type="Pfam" id="PF02661">
    <property type="entry name" value="Fic"/>
    <property type="match status" value="1"/>
</dbReference>
<name>A0A1D7Y2S1_9ACTN</name>
<evidence type="ECO:0000313" key="2">
    <source>
        <dbReference type="EMBL" id="AOR29835.1"/>
    </source>
</evidence>
<gene>
    <name evidence="2" type="ORF">BFF78_00920</name>
</gene>
<dbReference type="InterPro" id="IPR003812">
    <property type="entry name" value="Fido"/>
</dbReference>
<accession>A0A1D7Y2S1</accession>
<evidence type="ECO:0000259" key="1">
    <source>
        <dbReference type="PROSITE" id="PS51459"/>
    </source>
</evidence>
<dbReference type="RefSeq" id="WP_069776493.1">
    <property type="nucleotide sequence ID" value="NZ_CP017248.1"/>
</dbReference>
<feature type="domain" description="Fido" evidence="1">
    <location>
        <begin position="313"/>
        <end position="446"/>
    </location>
</feature>
<dbReference type="InterPro" id="IPR036597">
    <property type="entry name" value="Fido-like_dom_sf"/>
</dbReference>
<sequence>MITELSPRNLTWDEVDPARHPFDGESAARVVRSLRPAGQVPRRPDVPPGDRALHEWSWDEARPWSDAMTYALAEHYGRWVAGWRWAHDEGDFDGGPVGSWCCPQHSVTTPDETLDRVTAALREWREWLESLATRFEAYSLDLADIDDQRILWDRTAHNLILHVTDRTGCGSAWYGHCHQVLSWFLTRWGVAADDAEHLVDRAIGGRFKSWTGPDPVLVEDITERLAASVRPHADARAAEAPLPDHLERWLAVREAVPWQEAQDSTGDGPVTPSRDGAAEEIRTFDAILDPARGQGLLTALELMRADAARGARLDFDLIQGWQRHVLGTPGPPPFRTLAAFAKGGRERYGIGPDTRARLDACVAESAKDAARPLPLTARAARAFLDVCFFHPFDDGNGRSALLTCLFVLAREGVALDGVRLLRRVSFQADEPQDALTLAGYVDLHLRETRRRTTDPAS</sequence>
<organism evidence="2 3">
    <name type="scientific">Streptomyces fodineus</name>
    <dbReference type="NCBI Taxonomy" id="1904616"/>
    <lineage>
        <taxon>Bacteria</taxon>
        <taxon>Bacillati</taxon>
        <taxon>Actinomycetota</taxon>
        <taxon>Actinomycetes</taxon>
        <taxon>Kitasatosporales</taxon>
        <taxon>Streptomycetaceae</taxon>
        <taxon>Streptomyces</taxon>
    </lineage>
</organism>
<dbReference type="PROSITE" id="PS51459">
    <property type="entry name" value="FIDO"/>
    <property type="match status" value="1"/>
</dbReference>
<dbReference type="Proteomes" id="UP000094960">
    <property type="component" value="Chromosome"/>
</dbReference>
<dbReference type="KEGG" id="spun:BFF78_00920"/>
<protein>
    <submittedName>
        <fullName evidence="2">Cell filamentation protein Fic</fullName>
    </submittedName>
</protein>
<dbReference type="EMBL" id="CP017248">
    <property type="protein sequence ID" value="AOR29835.1"/>
    <property type="molecule type" value="Genomic_DNA"/>
</dbReference>
<dbReference type="AlphaFoldDB" id="A0A1D7Y2S1"/>
<dbReference type="Gene3D" id="1.10.3290.10">
    <property type="entry name" value="Fido-like domain"/>
    <property type="match status" value="1"/>
</dbReference>